<evidence type="ECO:0000259" key="7">
    <source>
        <dbReference type="Pfam" id="PF02884"/>
    </source>
</evidence>
<dbReference type="AlphaFoldDB" id="A0A6C2UGY3"/>
<dbReference type="InterPro" id="IPR011013">
    <property type="entry name" value="Gal_mutarotase_sf_dom"/>
</dbReference>
<organism evidence="9 10">
    <name type="scientific">Pontiella sulfatireligans</name>
    <dbReference type="NCBI Taxonomy" id="2750658"/>
    <lineage>
        <taxon>Bacteria</taxon>
        <taxon>Pseudomonadati</taxon>
        <taxon>Kiritimatiellota</taxon>
        <taxon>Kiritimatiellia</taxon>
        <taxon>Kiritimatiellales</taxon>
        <taxon>Pontiellaceae</taxon>
        <taxon>Pontiella</taxon>
    </lineage>
</organism>
<dbReference type="RefSeq" id="WP_136060610.1">
    <property type="nucleotide sequence ID" value="NZ_CAAHFH010000001.1"/>
</dbReference>
<dbReference type="InterPro" id="IPR004103">
    <property type="entry name" value="Lyase_8_C"/>
</dbReference>
<dbReference type="Pfam" id="PF02884">
    <property type="entry name" value="Lyase_8_C"/>
    <property type="match status" value="1"/>
</dbReference>
<dbReference type="InterPro" id="IPR003159">
    <property type="entry name" value="Lyase_8_central_dom"/>
</dbReference>
<evidence type="ECO:0000256" key="4">
    <source>
        <dbReference type="PIRSR" id="PIRSR638970-1"/>
    </source>
</evidence>
<dbReference type="SUPFAM" id="SSF74650">
    <property type="entry name" value="Galactose mutarotase-like"/>
    <property type="match status" value="1"/>
</dbReference>
<feature type="signal peptide" evidence="5">
    <location>
        <begin position="1"/>
        <end position="20"/>
    </location>
</feature>
<protein>
    <submittedName>
        <fullName evidence="9">Chondroitinase-AC</fullName>
    </submittedName>
</protein>
<dbReference type="GO" id="GO:0030246">
    <property type="term" value="F:carbohydrate binding"/>
    <property type="evidence" value="ECO:0007669"/>
    <property type="project" value="InterPro"/>
</dbReference>
<dbReference type="GO" id="GO:0005975">
    <property type="term" value="P:carbohydrate metabolic process"/>
    <property type="evidence" value="ECO:0007669"/>
    <property type="project" value="InterPro"/>
</dbReference>
<evidence type="ECO:0000313" key="9">
    <source>
        <dbReference type="EMBL" id="VGO19189.1"/>
    </source>
</evidence>
<evidence type="ECO:0000313" key="10">
    <source>
        <dbReference type="Proteomes" id="UP000346198"/>
    </source>
</evidence>
<sequence>MKKCLQIMCLCFLLAITASARDNARIRKQFIEYFTQYSTSESAVERDLKTMRPDGTWPDVNYTSTRRGGWPTLNHLKRVVALATAYANPESALYQDPRLKAVLLGALNHWIEADYRNSNWWQWRIGIPENMLTAFILLGDDLPESMLKDAQPILNRSKMGMTGQNKVWCAGIALMKGLLADNSEMMKTASDAIWSELRITTEEGIQPDWSFHQHGPQQQFGNYGGSFGASMVMWGSILRGSNYALGGGLLAILRNYLLEGPSWILWKGRMDLSGCGRQVDEGCQTAKARGIQRQLKQMGSIDPDYRSRYETVNGLTGHKSYWRSDMAVHRRPEWYASVKMSSTRVIGAETCNDENMLGLHLGDGVLLTYQTGAEYEDIVPLWDWKRLPGTTCDQGLENLTPKSWNGGYGGSDFSGVLGDGETGMASMIYKRDNLSAQKSYFFLTDHMVCLGSGISGETLGDVYTSVEQSWLTGDVKRGKGWMKHSGVAYQFIDSEPVLKTDRIEGNWLPVFPTRGDQPVEGNVLSLWINHGKSPKGATYAYRVVPCAGSEEVKSTVLSNTEAVQAVACEGMIYAVFYEAAKLKAAKNRIIETDGPCLMQFSEGLIMVADPTHNLQTLEVKVNGKSMIVDLPQGAERGKQVTVK</sequence>
<dbReference type="GO" id="GO:0016837">
    <property type="term" value="F:carbon-oxygen lyase activity, acting on polysaccharides"/>
    <property type="evidence" value="ECO:0007669"/>
    <property type="project" value="UniProtKB-ARBA"/>
</dbReference>
<comment type="similarity">
    <text evidence="1">Belongs to the polysaccharide lyase 8 family.</text>
</comment>
<dbReference type="InterPro" id="IPR038970">
    <property type="entry name" value="Lyase_8"/>
</dbReference>
<dbReference type="SUPFAM" id="SSF49863">
    <property type="entry name" value="Hyaluronate lyase-like, C-terminal domain"/>
    <property type="match status" value="1"/>
</dbReference>
<evidence type="ECO:0000256" key="2">
    <source>
        <dbReference type="ARBA" id="ARBA00022729"/>
    </source>
</evidence>
<feature type="domain" description="Polysaccharide lyase 8 N-terminal alpha-helical" evidence="8">
    <location>
        <begin position="42"/>
        <end position="290"/>
    </location>
</feature>
<dbReference type="Gene3D" id="2.70.98.10">
    <property type="match status" value="1"/>
</dbReference>
<feature type="active site" evidence="4">
    <location>
        <position position="223"/>
    </location>
</feature>
<evidence type="ECO:0000259" key="6">
    <source>
        <dbReference type="Pfam" id="PF02278"/>
    </source>
</evidence>
<dbReference type="InterPro" id="IPR014718">
    <property type="entry name" value="GH-type_carb-bd"/>
</dbReference>
<dbReference type="Proteomes" id="UP000346198">
    <property type="component" value="Unassembled WGS sequence"/>
</dbReference>
<feature type="domain" description="Polysaccharide lyase family 8 C-terminal" evidence="7">
    <location>
        <begin position="555"/>
        <end position="617"/>
    </location>
</feature>
<reference evidence="9 10" key="1">
    <citation type="submission" date="2019-04" db="EMBL/GenBank/DDBJ databases">
        <authorList>
            <person name="Van Vliet M D."/>
        </authorList>
    </citation>
    <scope>NUCLEOTIDE SEQUENCE [LARGE SCALE GENOMIC DNA]</scope>
    <source>
        <strain evidence="9 10">F21</strain>
    </source>
</reference>
<feature type="active site" evidence="4">
    <location>
        <position position="214"/>
    </location>
</feature>
<evidence type="ECO:0000256" key="3">
    <source>
        <dbReference type="ARBA" id="ARBA00023239"/>
    </source>
</evidence>
<proteinExistence type="inferred from homology"/>
<keyword evidence="2 5" id="KW-0732">Signal</keyword>
<gene>
    <name evidence="9" type="primary">cslA_4</name>
    <name evidence="9" type="ORF">SCARR_01246</name>
</gene>
<evidence type="ECO:0000259" key="8">
    <source>
        <dbReference type="Pfam" id="PF08124"/>
    </source>
</evidence>
<dbReference type="Gene3D" id="1.50.10.100">
    <property type="entry name" value="Chondroitin AC/alginate lyase"/>
    <property type="match status" value="1"/>
</dbReference>
<dbReference type="PANTHER" id="PTHR38481">
    <property type="entry name" value="HYALURONATE LYASE"/>
    <property type="match status" value="1"/>
</dbReference>
<dbReference type="PANTHER" id="PTHR38481:SF1">
    <property type="entry name" value="HYALURONATE LYASE"/>
    <property type="match status" value="1"/>
</dbReference>
<dbReference type="GO" id="GO:0005576">
    <property type="term" value="C:extracellular region"/>
    <property type="evidence" value="ECO:0007669"/>
    <property type="project" value="InterPro"/>
</dbReference>
<feature type="domain" description="Polysaccharide lyase family 8 central" evidence="6">
    <location>
        <begin position="318"/>
        <end position="547"/>
    </location>
</feature>
<feature type="chain" id="PRO_5025367649" evidence="5">
    <location>
        <begin position="21"/>
        <end position="643"/>
    </location>
</feature>
<dbReference type="Pfam" id="PF08124">
    <property type="entry name" value="Lyase_8_N"/>
    <property type="match status" value="1"/>
</dbReference>
<accession>A0A6C2UGY3</accession>
<keyword evidence="10" id="KW-1185">Reference proteome</keyword>
<evidence type="ECO:0000256" key="5">
    <source>
        <dbReference type="SAM" id="SignalP"/>
    </source>
</evidence>
<dbReference type="SUPFAM" id="SSF48230">
    <property type="entry name" value="Chondroitin AC/alginate lyase"/>
    <property type="match status" value="1"/>
</dbReference>
<dbReference type="InterPro" id="IPR011071">
    <property type="entry name" value="Lyase_8-like_C"/>
</dbReference>
<dbReference type="InterPro" id="IPR012970">
    <property type="entry name" value="Lyase_8_alpha_N"/>
</dbReference>
<feature type="active site" evidence="4">
    <location>
        <position position="277"/>
    </location>
</feature>
<dbReference type="Pfam" id="PF02278">
    <property type="entry name" value="Lyase_8"/>
    <property type="match status" value="1"/>
</dbReference>
<evidence type="ECO:0000256" key="1">
    <source>
        <dbReference type="ARBA" id="ARBA00006699"/>
    </source>
</evidence>
<keyword evidence="3" id="KW-0456">Lyase</keyword>
<name>A0A6C2UGY3_9BACT</name>
<dbReference type="EMBL" id="CAAHFH010000001">
    <property type="protein sequence ID" value="VGO19189.1"/>
    <property type="molecule type" value="Genomic_DNA"/>
</dbReference>
<dbReference type="InterPro" id="IPR008929">
    <property type="entry name" value="Chondroitin_lyas"/>
</dbReference>
<dbReference type="Gene3D" id="2.60.220.10">
    <property type="entry name" value="Polysaccharide lyase family 8-like, C-terminal"/>
    <property type="match status" value="1"/>
</dbReference>